<organism evidence="2 3">
    <name type="scientific">Natronorubrum sulfidifaciens JCM 14089</name>
    <dbReference type="NCBI Taxonomy" id="1230460"/>
    <lineage>
        <taxon>Archaea</taxon>
        <taxon>Methanobacteriati</taxon>
        <taxon>Methanobacteriota</taxon>
        <taxon>Stenosarchaea group</taxon>
        <taxon>Halobacteria</taxon>
        <taxon>Halobacteriales</taxon>
        <taxon>Natrialbaceae</taxon>
        <taxon>Natronorubrum</taxon>
    </lineage>
</organism>
<evidence type="ECO:0000259" key="1">
    <source>
        <dbReference type="Pfam" id="PF06094"/>
    </source>
</evidence>
<name>L9WGM2_9EURY</name>
<evidence type="ECO:0000313" key="3">
    <source>
        <dbReference type="Proteomes" id="UP000011661"/>
    </source>
</evidence>
<keyword evidence="3" id="KW-1185">Reference proteome</keyword>
<reference evidence="2 3" key="1">
    <citation type="journal article" date="2014" name="PLoS Genet.">
        <title>Phylogenetically driven sequencing of extremely halophilic archaea reveals strategies for static and dynamic osmo-response.</title>
        <authorList>
            <person name="Becker E.A."/>
            <person name="Seitzer P.M."/>
            <person name="Tritt A."/>
            <person name="Larsen D."/>
            <person name="Krusor M."/>
            <person name="Yao A.I."/>
            <person name="Wu D."/>
            <person name="Madern D."/>
            <person name="Eisen J.A."/>
            <person name="Darling A.E."/>
            <person name="Facciotti M.T."/>
        </authorList>
    </citation>
    <scope>NUCLEOTIDE SEQUENCE [LARGE SCALE GENOMIC DNA]</scope>
    <source>
        <strain evidence="2 3">JCM 14089</strain>
    </source>
</reference>
<dbReference type="InterPro" id="IPR013024">
    <property type="entry name" value="GGCT-like"/>
</dbReference>
<gene>
    <name evidence="2" type="ORF">C495_04442</name>
</gene>
<dbReference type="CDD" id="cd06661">
    <property type="entry name" value="GGCT_like"/>
    <property type="match status" value="1"/>
</dbReference>
<dbReference type="OrthoDB" id="198684at2157"/>
<dbReference type="eggNOG" id="arCOG05099">
    <property type="taxonomic scope" value="Archaea"/>
</dbReference>
<dbReference type="PATRIC" id="fig|1230460.4.peg.893"/>
<proteinExistence type="predicted"/>
<comment type="caution">
    <text evidence="2">The sequence shown here is derived from an EMBL/GenBank/DDBJ whole genome shotgun (WGS) entry which is preliminary data.</text>
</comment>
<dbReference type="EMBL" id="AOHX01000026">
    <property type="protein sequence ID" value="ELY47478.1"/>
    <property type="molecule type" value="Genomic_DNA"/>
</dbReference>
<dbReference type="Proteomes" id="UP000011661">
    <property type="component" value="Unassembled WGS sequence"/>
</dbReference>
<dbReference type="InterPro" id="IPR036568">
    <property type="entry name" value="GGCT-like_sf"/>
</dbReference>
<dbReference type="Gene3D" id="3.10.490.10">
    <property type="entry name" value="Gamma-glutamyl cyclotransferase-like"/>
    <property type="match status" value="1"/>
</dbReference>
<dbReference type="Pfam" id="PF06094">
    <property type="entry name" value="GGACT"/>
    <property type="match status" value="1"/>
</dbReference>
<dbReference type="RefSeq" id="WP_008160386.1">
    <property type="nucleotide sequence ID" value="NZ_AOHX01000026.1"/>
</dbReference>
<sequence>MSTTHKTTDHDCPTVLVFVYGTLTDPDRVETLLGDGPGEYAFRGDAVLEGLHRVDGRYPTLVPGECVEGRVLEVDDRTLERLDRYEGVDYGLYTRVSVPDTEQRPVQVYVGDPVRLGVEADVGWPDAPSFRQSVRAALERADVVLRYPE</sequence>
<evidence type="ECO:0000313" key="2">
    <source>
        <dbReference type="EMBL" id="ELY47478.1"/>
    </source>
</evidence>
<protein>
    <submittedName>
        <fullName evidence="2">AIG2 family protein</fullName>
    </submittedName>
</protein>
<dbReference type="InterPro" id="IPR009288">
    <property type="entry name" value="AIG2-like_dom"/>
</dbReference>
<dbReference type="STRING" id="1230460.C495_04442"/>
<dbReference type="SUPFAM" id="SSF110857">
    <property type="entry name" value="Gamma-glutamyl cyclotransferase-like"/>
    <property type="match status" value="1"/>
</dbReference>
<feature type="domain" description="Gamma-glutamylcyclotransferase AIG2-like" evidence="1">
    <location>
        <begin position="17"/>
        <end position="112"/>
    </location>
</feature>
<accession>L9WGM2</accession>
<dbReference type="AlphaFoldDB" id="L9WGM2"/>